<organism evidence="2 3">
    <name type="scientific">Fonticella tunisiensis</name>
    <dbReference type="NCBI Taxonomy" id="1096341"/>
    <lineage>
        <taxon>Bacteria</taxon>
        <taxon>Bacillati</taxon>
        <taxon>Bacillota</taxon>
        <taxon>Clostridia</taxon>
        <taxon>Eubacteriales</taxon>
        <taxon>Clostridiaceae</taxon>
        <taxon>Fonticella</taxon>
    </lineage>
</organism>
<keyword evidence="1" id="KW-1133">Transmembrane helix</keyword>
<dbReference type="EMBL" id="SOAZ01000001">
    <property type="protein sequence ID" value="TDT63624.1"/>
    <property type="molecule type" value="Genomic_DNA"/>
</dbReference>
<protein>
    <submittedName>
        <fullName evidence="2">Uncharacterized protein</fullName>
    </submittedName>
</protein>
<dbReference type="RefSeq" id="WP_133626750.1">
    <property type="nucleotide sequence ID" value="NZ_SOAZ01000001.1"/>
</dbReference>
<feature type="transmembrane region" description="Helical" evidence="1">
    <location>
        <begin position="63"/>
        <end position="84"/>
    </location>
</feature>
<keyword evidence="1" id="KW-0472">Membrane</keyword>
<sequence length="93" mass="10685">MKKIDKRATAILLAALDREIDIKCLELKEKRREAKLKKIFFSSCLFILFSFIIQVLFRAFNLSFLFTFLAYQGLALSLLTPLVLNLNRGGVSK</sequence>
<dbReference type="AlphaFoldDB" id="A0A4R7KV39"/>
<dbReference type="Proteomes" id="UP000295325">
    <property type="component" value="Unassembled WGS sequence"/>
</dbReference>
<evidence type="ECO:0000313" key="2">
    <source>
        <dbReference type="EMBL" id="TDT63624.1"/>
    </source>
</evidence>
<evidence type="ECO:0000313" key="3">
    <source>
        <dbReference type="Proteomes" id="UP000295325"/>
    </source>
</evidence>
<comment type="caution">
    <text evidence="2">The sequence shown here is derived from an EMBL/GenBank/DDBJ whole genome shotgun (WGS) entry which is preliminary data.</text>
</comment>
<keyword evidence="1" id="KW-0812">Transmembrane</keyword>
<reference evidence="2 3" key="1">
    <citation type="submission" date="2019-03" db="EMBL/GenBank/DDBJ databases">
        <title>Genomic Encyclopedia of Type Strains, Phase IV (KMG-IV): sequencing the most valuable type-strain genomes for metagenomic binning, comparative biology and taxonomic classification.</title>
        <authorList>
            <person name="Goeker M."/>
        </authorList>
    </citation>
    <scope>NUCLEOTIDE SEQUENCE [LARGE SCALE GENOMIC DNA]</scope>
    <source>
        <strain evidence="2 3">DSM 24455</strain>
    </source>
</reference>
<evidence type="ECO:0000256" key="1">
    <source>
        <dbReference type="SAM" id="Phobius"/>
    </source>
</evidence>
<proteinExistence type="predicted"/>
<feature type="transmembrane region" description="Helical" evidence="1">
    <location>
        <begin position="39"/>
        <end position="57"/>
    </location>
</feature>
<name>A0A4R7KV39_9CLOT</name>
<accession>A0A4R7KV39</accession>
<keyword evidence="3" id="KW-1185">Reference proteome</keyword>
<gene>
    <name evidence="2" type="ORF">EDD71_10149</name>
</gene>